<organism evidence="1 2">
    <name type="scientific">Niallia endozanthoxylica</name>
    <dbReference type="NCBI Taxonomy" id="2036016"/>
    <lineage>
        <taxon>Bacteria</taxon>
        <taxon>Bacillati</taxon>
        <taxon>Bacillota</taxon>
        <taxon>Bacilli</taxon>
        <taxon>Bacillales</taxon>
        <taxon>Bacillaceae</taxon>
        <taxon>Niallia</taxon>
    </lineage>
</organism>
<dbReference type="OrthoDB" id="9778153at2"/>
<proteinExistence type="predicted"/>
<dbReference type="RefSeq" id="WP_150438005.1">
    <property type="nucleotide sequence ID" value="NZ_VYKL01000003.1"/>
</dbReference>
<dbReference type="AlphaFoldDB" id="A0A5J5I8F9"/>
<evidence type="ECO:0000313" key="1">
    <source>
        <dbReference type="EMBL" id="KAA9032400.1"/>
    </source>
</evidence>
<dbReference type="Proteomes" id="UP000326671">
    <property type="component" value="Unassembled WGS sequence"/>
</dbReference>
<gene>
    <name evidence="1" type="ORF">F4V44_00395</name>
</gene>
<comment type="caution">
    <text evidence="1">The sequence shown here is derived from an EMBL/GenBank/DDBJ whole genome shotgun (WGS) entry which is preliminary data.</text>
</comment>
<dbReference type="EMBL" id="VYKL01000003">
    <property type="protein sequence ID" value="KAA9032400.1"/>
    <property type="molecule type" value="Genomic_DNA"/>
</dbReference>
<reference evidence="1 2" key="1">
    <citation type="submission" date="2019-09" db="EMBL/GenBank/DDBJ databases">
        <title>Whole genome sequences of isolates from the Mars Exploration Rovers.</title>
        <authorList>
            <person name="Seuylemezian A."/>
            <person name="Vaishampayan P."/>
        </authorList>
    </citation>
    <scope>NUCLEOTIDE SEQUENCE [LARGE SCALE GENOMIC DNA]</scope>
    <source>
        <strain evidence="1 2">MER_TA_151</strain>
    </source>
</reference>
<name>A0A5J5I8F9_9BACI</name>
<sequence length="313" mass="35554">MLTKVKAKWRENAVSHFMTELIDYAGLFPPASLSLPEAIRNYSSYISGSDSWMLGPFVIPAVQLNELEEYKSLFNTQYPLRLSVILTESKELATELKRIEHFLHTYQDEGSVESIEIKLSQDVKPSFLEKLAKDTSDFPVYCEVSGTNEQILSLLDTIERVNDRSLKQIGVKMRMGGIHADLFPSVEKAAFVIHECQKRGLFIKFTAGLHHPIRQYRDEVKTKMHGFVNVFTAALFAYNDCIDAKMIENILLDEDPSHFSFTPAGLSWGNKTVSSEDINKARSLFAHSYGSCSFDEPREELGNLSIFYEEVTE</sequence>
<evidence type="ECO:0000313" key="2">
    <source>
        <dbReference type="Proteomes" id="UP000326671"/>
    </source>
</evidence>
<keyword evidence="2" id="KW-1185">Reference proteome</keyword>
<accession>A0A5J5I8F9</accession>
<protein>
    <submittedName>
        <fullName evidence="1">Uncharacterized protein</fullName>
    </submittedName>
</protein>